<dbReference type="FunFam" id="1.25.40.430:FF:000003">
    <property type="entry name" value="Checkpoint serine/threonine-protein kinase BUB1"/>
    <property type="match status" value="1"/>
</dbReference>
<dbReference type="Proteomes" id="UP001392437">
    <property type="component" value="Unassembled WGS sequence"/>
</dbReference>
<dbReference type="InterPro" id="IPR011009">
    <property type="entry name" value="Kinase-like_dom_sf"/>
</dbReference>
<dbReference type="InterPro" id="IPR000719">
    <property type="entry name" value="Prot_kinase_dom"/>
</dbReference>
<dbReference type="SMART" id="SM00220">
    <property type="entry name" value="S_TKc"/>
    <property type="match status" value="1"/>
</dbReference>
<evidence type="ECO:0000259" key="7">
    <source>
        <dbReference type="PROSITE" id="PS51489"/>
    </source>
</evidence>
<evidence type="ECO:0000259" key="6">
    <source>
        <dbReference type="PROSITE" id="PS50011"/>
    </source>
</evidence>
<keyword evidence="9" id="KW-1185">Reference proteome</keyword>
<keyword evidence="2" id="KW-0158">Chromosome</keyword>
<dbReference type="SUPFAM" id="SSF56112">
    <property type="entry name" value="Protein kinase-like (PK-like)"/>
    <property type="match status" value="1"/>
</dbReference>
<dbReference type="GO" id="GO:0007094">
    <property type="term" value="P:mitotic spindle assembly checkpoint signaling"/>
    <property type="evidence" value="ECO:0007669"/>
    <property type="project" value="InterPro"/>
</dbReference>
<evidence type="ECO:0000256" key="1">
    <source>
        <dbReference type="ARBA" id="ARBA00004629"/>
    </source>
</evidence>
<dbReference type="Pfam" id="PF08311">
    <property type="entry name" value="Mad3_BUB1_I"/>
    <property type="match status" value="1"/>
</dbReference>
<dbReference type="PANTHER" id="PTHR14030">
    <property type="entry name" value="MITOTIC CHECKPOINT SERINE/THREONINE-PROTEIN KINASE BUB1"/>
    <property type="match status" value="1"/>
</dbReference>
<dbReference type="PROSITE" id="PS50011">
    <property type="entry name" value="PROTEIN_KINASE_DOM"/>
    <property type="match status" value="1"/>
</dbReference>
<dbReference type="AlphaFoldDB" id="A0AAW0QWH3"/>
<evidence type="ECO:0000256" key="2">
    <source>
        <dbReference type="ARBA" id="ARBA00022454"/>
    </source>
</evidence>
<feature type="compositionally biased region" description="Acidic residues" evidence="5">
    <location>
        <begin position="701"/>
        <end position="714"/>
    </location>
</feature>
<sequence length="1186" mass="131955">MSGSEDLINFDVIEGQKENIQSLPGGRSARKLAELYSPSPLHKLSTPTPSDTKNINDCIRAEYEAEVANFAESDDPLDIFDRYVRWTFDAYPSAQATPQSQLHTLLERATKSFIGSAQYKNDPRYLKLWMHYIHFFSDAPRETYVFLSRHGIGETLALYYEEYAAWLEGAGRWSQAEEVYKLGIEREARPTARLLRKFGEFEQRRSQQPEEANAPSSPALPAVRPALAAKIDPFGAAAAARAAADPQAAPAAGAAAGPSAKPKKNKLAIFSDADAAPPVVSAMGSGSKGWDTIGSLADRKKENTMSPKPWAGETLQAGGKKSDGPKMPIFRDPSLARIAEAHIVIAPTKHQVIVNPANGKRERIFVNLDAVYPTPEEPGTELSFEELWAASRGWLDARWDEDSFADCHEQQQHQPSDENSPPNVEALTKKVATKLAIHQDVAELDENGVAKHQQQQKPSKPRKKKVMEVNETQIIKAKLDSPSKPKMKKRNHSAEPTMTLHTRAATDEIYELFNAPIQTAQEQNEESDNDEYTTDDDYTSGGESTCTTRQIEMSDAPDEEEAEDEDGDGDDGKSISEWSDFTARKHIPGLNGDDDEEQDDNDTRVSELNEPSGTLTVDVNGEMHQEESMTPTDDEFPRTRFIPIPPEDYVAPTRPFRDPVEAANNRLPFMTPITERTESSLGVITGAKPNYYKTPTHDALMEDDDDEEDDEDFEPLSSPLREVLSDRRSPVKMAQPFSQMLASKSAAAVKAPPKGPIIKESQCNPVDTAVREDILDNVHPPLSSYPGFFDHRETRCDKGAEIRRYTKALQKARQSGGNDRTSISSPVTLEFPDTDRVYTLKRELGAGAFAPVYLVENSAPGADDENEEEPLIEMGKGDFAVSKRSALEALKMETPPTAWEFHMMRLAATRLGPQDRATASISAAHELHLYQDDGFLFLPLHAHGTLLDVVNFFREQPSGVMDEPLAMFFAIELLRTVEALHSKQILHGDLKADNCLLRLDALSSASGHDLSSQWEADGSGGWAERGIVLIDFGRGIDMRAFVPDVQFIADWKTTAQDCAEMREGRPWTWQIDYHGLAGVLHTLLFGRYIETVRCDAGGLGTAASRRYKIRESLKRYWQTDIWSRCFDLLLNPGSHVDEEEGQRMPVAKGLRAAREDMEVWLRGNCERGVGLRALMGRVENFARARK</sequence>
<feature type="region of interest" description="Disordered" evidence="5">
    <location>
        <begin position="520"/>
        <end position="655"/>
    </location>
</feature>
<dbReference type="Gene3D" id="1.10.510.10">
    <property type="entry name" value="Transferase(Phosphotransferase) domain 1"/>
    <property type="match status" value="1"/>
</dbReference>
<keyword evidence="3" id="KW-0995">Kinetochore</keyword>
<dbReference type="InterPro" id="IPR013212">
    <property type="entry name" value="Mad3/Bub1_I"/>
</dbReference>
<comment type="caution">
    <text evidence="8">The sequence shown here is derived from an EMBL/GenBank/DDBJ whole genome shotgun (WGS) entry which is preliminary data.</text>
</comment>
<dbReference type="GO" id="GO:0032991">
    <property type="term" value="C:protein-containing complex"/>
    <property type="evidence" value="ECO:0007669"/>
    <property type="project" value="UniProtKB-ARBA"/>
</dbReference>
<dbReference type="GO" id="GO:0051754">
    <property type="term" value="P:meiotic sister chromatid cohesion, centromeric"/>
    <property type="evidence" value="ECO:0007669"/>
    <property type="project" value="TreeGrafter"/>
</dbReference>
<accession>A0AAW0QWH3</accession>
<evidence type="ECO:0008006" key="10">
    <source>
        <dbReference type="Google" id="ProtNLM"/>
    </source>
</evidence>
<proteinExistence type="predicted"/>
<comment type="subcellular location">
    <subcellularLocation>
        <location evidence="1">Chromosome</location>
        <location evidence="1">Centromere</location>
        <location evidence="1">Kinetochore</location>
    </subcellularLocation>
</comment>
<evidence type="ECO:0000256" key="4">
    <source>
        <dbReference type="ARBA" id="ARBA00023328"/>
    </source>
</evidence>
<evidence type="ECO:0000313" key="8">
    <source>
        <dbReference type="EMBL" id="KAK8114725.1"/>
    </source>
</evidence>
<evidence type="ECO:0000313" key="9">
    <source>
        <dbReference type="Proteomes" id="UP001392437"/>
    </source>
</evidence>
<evidence type="ECO:0000256" key="3">
    <source>
        <dbReference type="ARBA" id="ARBA00022838"/>
    </source>
</evidence>
<dbReference type="PROSITE" id="PS51489">
    <property type="entry name" value="BUB1_N"/>
    <property type="match status" value="1"/>
</dbReference>
<dbReference type="SMART" id="SM00777">
    <property type="entry name" value="Mad3_BUB1_I"/>
    <property type="match status" value="1"/>
</dbReference>
<gene>
    <name evidence="8" type="ORF">PG999_006794</name>
</gene>
<keyword evidence="4" id="KW-0137">Centromere</keyword>
<feature type="compositionally biased region" description="Acidic residues" evidence="5">
    <location>
        <begin position="555"/>
        <end position="569"/>
    </location>
</feature>
<dbReference type="Gene3D" id="1.25.40.430">
    <property type="match status" value="1"/>
</dbReference>
<evidence type="ECO:0000256" key="5">
    <source>
        <dbReference type="SAM" id="MobiDB-lite"/>
    </source>
</evidence>
<dbReference type="GO" id="GO:0000776">
    <property type="term" value="C:kinetochore"/>
    <property type="evidence" value="ECO:0007669"/>
    <property type="project" value="UniProtKB-KW"/>
</dbReference>
<dbReference type="InterPro" id="IPR012572">
    <property type="entry name" value="Mad3/Bub1_II"/>
</dbReference>
<dbReference type="GO" id="GO:0005524">
    <property type="term" value="F:ATP binding"/>
    <property type="evidence" value="ECO:0007669"/>
    <property type="project" value="InterPro"/>
</dbReference>
<protein>
    <recommendedName>
        <fullName evidence="10">Non-specific serine/threonine protein kinase</fullName>
    </recommendedName>
</protein>
<feature type="region of interest" description="Disordered" evidence="5">
    <location>
        <begin position="301"/>
        <end position="326"/>
    </location>
</feature>
<dbReference type="PANTHER" id="PTHR14030:SF4">
    <property type="entry name" value="BUB1 KINASE, ISOFORM A-RELATED"/>
    <property type="match status" value="1"/>
</dbReference>
<dbReference type="Pfam" id="PF08171">
    <property type="entry name" value="Mad3_BUB1_II"/>
    <property type="match status" value="1"/>
</dbReference>
<dbReference type="GO" id="GO:0004672">
    <property type="term" value="F:protein kinase activity"/>
    <property type="evidence" value="ECO:0007669"/>
    <property type="project" value="InterPro"/>
</dbReference>
<feature type="domain" description="BUB1 N-terminal" evidence="7">
    <location>
        <begin position="63"/>
        <end position="222"/>
    </location>
</feature>
<feature type="region of interest" description="Disordered" evidence="5">
    <location>
        <begin position="693"/>
        <end position="715"/>
    </location>
</feature>
<organism evidence="8 9">
    <name type="scientific">Apiospora kogelbergensis</name>
    <dbReference type="NCBI Taxonomy" id="1337665"/>
    <lineage>
        <taxon>Eukaryota</taxon>
        <taxon>Fungi</taxon>
        <taxon>Dikarya</taxon>
        <taxon>Ascomycota</taxon>
        <taxon>Pezizomycotina</taxon>
        <taxon>Sordariomycetes</taxon>
        <taxon>Xylariomycetidae</taxon>
        <taxon>Amphisphaeriales</taxon>
        <taxon>Apiosporaceae</taxon>
        <taxon>Apiospora</taxon>
    </lineage>
</organism>
<name>A0AAW0QWH3_9PEZI</name>
<dbReference type="EMBL" id="JAQQWP010000006">
    <property type="protein sequence ID" value="KAK8114725.1"/>
    <property type="molecule type" value="Genomic_DNA"/>
</dbReference>
<dbReference type="InterPro" id="IPR015661">
    <property type="entry name" value="Bub1/Mad3"/>
</dbReference>
<dbReference type="GO" id="GO:0005634">
    <property type="term" value="C:nucleus"/>
    <property type="evidence" value="ECO:0007669"/>
    <property type="project" value="TreeGrafter"/>
</dbReference>
<dbReference type="Gene3D" id="6.10.20.170">
    <property type="match status" value="1"/>
</dbReference>
<feature type="region of interest" description="Disordered" evidence="5">
    <location>
        <begin position="446"/>
        <end position="500"/>
    </location>
</feature>
<dbReference type="CDD" id="cd13981">
    <property type="entry name" value="STKc_Bub1_BubR1"/>
    <property type="match status" value="1"/>
</dbReference>
<reference evidence="8 9" key="1">
    <citation type="submission" date="2023-01" db="EMBL/GenBank/DDBJ databases">
        <title>Analysis of 21 Apiospora genomes using comparative genomics revels a genus with tremendous synthesis potential of carbohydrate active enzymes and secondary metabolites.</title>
        <authorList>
            <person name="Sorensen T."/>
        </authorList>
    </citation>
    <scope>NUCLEOTIDE SEQUENCE [LARGE SCALE GENOMIC DNA]</scope>
    <source>
        <strain evidence="8 9">CBS 117206</strain>
    </source>
</reference>
<dbReference type="PROSITE" id="PS00108">
    <property type="entry name" value="PROTEIN_KINASE_ST"/>
    <property type="match status" value="1"/>
</dbReference>
<dbReference type="InterPro" id="IPR008271">
    <property type="entry name" value="Ser/Thr_kinase_AS"/>
</dbReference>
<feature type="compositionally biased region" description="Acidic residues" evidence="5">
    <location>
        <begin position="523"/>
        <end position="538"/>
    </location>
</feature>
<feature type="domain" description="Protein kinase" evidence="6">
    <location>
        <begin position="838"/>
        <end position="1186"/>
    </location>
</feature>